<dbReference type="Proteomes" id="UP000313231">
    <property type="component" value="Unassembled WGS sequence"/>
</dbReference>
<comment type="caution">
    <text evidence="1">The sequence shown here is derived from an EMBL/GenBank/DDBJ whole genome shotgun (WGS) entry which is preliminary data.</text>
</comment>
<reference evidence="1 2" key="1">
    <citation type="journal article" date="2016" name="Int. J. Syst. Evol. Microbiol.">
        <title>Nocardioides albidus sp. nov., an actinobacterium isolated from garden soil.</title>
        <authorList>
            <person name="Singh H."/>
            <person name="Du J."/>
            <person name="Trinh H."/>
            <person name="Won K."/>
            <person name="Yang J.E."/>
            <person name="Yin C."/>
            <person name="Kook M."/>
            <person name="Yi T.H."/>
        </authorList>
    </citation>
    <scope>NUCLEOTIDE SEQUENCE [LARGE SCALE GENOMIC DNA]</scope>
    <source>
        <strain evidence="1 2">CCTCC AB 2015297</strain>
    </source>
</reference>
<proteinExistence type="predicted"/>
<protein>
    <submittedName>
        <fullName evidence="1">Uncharacterized protein</fullName>
    </submittedName>
</protein>
<dbReference type="AlphaFoldDB" id="A0A5C4VX75"/>
<accession>A0A5C4VX75</accession>
<gene>
    <name evidence="1" type="ORF">FHP29_10655</name>
</gene>
<dbReference type="EMBL" id="VDMP01000023">
    <property type="protein sequence ID" value="TNM40497.1"/>
    <property type="molecule type" value="Genomic_DNA"/>
</dbReference>
<evidence type="ECO:0000313" key="2">
    <source>
        <dbReference type="Proteomes" id="UP000313231"/>
    </source>
</evidence>
<name>A0A5C4VX75_9ACTN</name>
<organism evidence="1 2">
    <name type="scientific">Nocardioides albidus</name>
    <dbReference type="NCBI Taxonomy" id="1517589"/>
    <lineage>
        <taxon>Bacteria</taxon>
        <taxon>Bacillati</taxon>
        <taxon>Actinomycetota</taxon>
        <taxon>Actinomycetes</taxon>
        <taxon>Propionibacteriales</taxon>
        <taxon>Nocardioidaceae</taxon>
        <taxon>Nocardioides</taxon>
    </lineage>
</organism>
<keyword evidence="2" id="KW-1185">Reference proteome</keyword>
<sequence length="78" mass="8042">MRAVSRRPSSRAGCGAATGWPCTPGAGTVRLGYGQVLGRPCSTAAKIGRILQRQGWTGEVTVCPACATGDRHRSDQAG</sequence>
<evidence type="ECO:0000313" key="1">
    <source>
        <dbReference type="EMBL" id="TNM40497.1"/>
    </source>
</evidence>